<reference evidence="1 2" key="1">
    <citation type="submission" date="2018-08" db="EMBL/GenBank/DDBJ databases">
        <title>A genome reference for cultivated species of the human gut microbiota.</title>
        <authorList>
            <person name="Zou Y."/>
            <person name="Xue W."/>
            <person name="Luo G."/>
        </authorList>
    </citation>
    <scope>NUCLEOTIDE SEQUENCE [LARGE SCALE GENOMIC DNA]</scope>
    <source>
        <strain evidence="1 2">AM37-13AC</strain>
    </source>
</reference>
<dbReference type="Proteomes" id="UP000260733">
    <property type="component" value="Unassembled WGS sequence"/>
</dbReference>
<accession>A0A3E2W127</accession>
<gene>
    <name evidence="1" type="ORF">DW855_10535</name>
</gene>
<comment type="caution">
    <text evidence="1">The sequence shown here is derived from an EMBL/GenBank/DDBJ whole genome shotgun (WGS) entry which is preliminary data.</text>
</comment>
<dbReference type="EMBL" id="QVFB01000017">
    <property type="protein sequence ID" value="RGC17116.1"/>
    <property type="molecule type" value="Genomic_DNA"/>
</dbReference>
<sequence>MALKDIKFEKYGDIYELSRPQWGNHKARISAYPGLLDKVLRHTWTYTKGKHPYLTTIIKSDNGEKHTVSLHRFVLNHLYGTHNVAKMLEPDNIIEHLDNDGLNCSYDNLHILSADYNKAKAFTIDKEPRPSFAVIQTFVTGVYYSHKKKRYQVQIVFNRDVIWHHVEKRSVPVERIHLIYYDFQQLFVDWLNLMKFRKLNKFDLSVLRPAKGRIIDRPQFEVTEEEKNAPIIVRDGIPYLVLKTEGDNGLAFIVKTAYQDLDDL</sequence>
<dbReference type="Gene3D" id="3.90.75.20">
    <property type="match status" value="1"/>
</dbReference>
<evidence type="ECO:0000313" key="1">
    <source>
        <dbReference type="EMBL" id="RGC17116.1"/>
    </source>
</evidence>
<protein>
    <submittedName>
        <fullName evidence="1">Uncharacterized protein</fullName>
    </submittedName>
</protein>
<organism evidence="1 2">
    <name type="scientific">Faecalibacterium prausnitzii</name>
    <dbReference type="NCBI Taxonomy" id="853"/>
    <lineage>
        <taxon>Bacteria</taxon>
        <taxon>Bacillati</taxon>
        <taxon>Bacillota</taxon>
        <taxon>Clostridia</taxon>
        <taxon>Eubacteriales</taxon>
        <taxon>Oscillospiraceae</taxon>
        <taxon>Faecalibacterium</taxon>
    </lineage>
</organism>
<proteinExistence type="predicted"/>
<dbReference type="InterPro" id="IPR044925">
    <property type="entry name" value="His-Me_finger_sf"/>
</dbReference>
<dbReference type="SUPFAM" id="SSF54060">
    <property type="entry name" value="His-Me finger endonucleases"/>
    <property type="match status" value="1"/>
</dbReference>
<dbReference type="RefSeq" id="WP_117554528.1">
    <property type="nucleotide sequence ID" value="NZ_QVFB01000017.1"/>
</dbReference>
<dbReference type="AlphaFoldDB" id="A0A3E2W127"/>
<evidence type="ECO:0000313" key="2">
    <source>
        <dbReference type="Proteomes" id="UP000260733"/>
    </source>
</evidence>
<name>A0A3E2W127_9FIRM</name>